<dbReference type="EMBL" id="VBAO01000389">
    <property type="protein sequence ID" value="TMI78254.1"/>
    <property type="molecule type" value="Genomic_DNA"/>
</dbReference>
<evidence type="ECO:0000313" key="9">
    <source>
        <dbReference type="EMBL" id="TMI78254.1"/>
    </source>
</evidence>
<protein>
    <recommendedName>
        <fullName evidence="7">Molybdopterin molybdenumtransferase</fullName>
        <ecNumber evidence="7">2.10.1.1</ecNumber>
    </recommendedName>
</protein>
<keyword evidence="4 7" id="KW-0500">Molybdenum</keyword>
<dbReference type="AlphaFoldDB" id="A0A537J3Z0"/>
<reference evidence="9 10" key="1">
    <citation type="journal article" date="2019" name="Nat. Microbiol.">
        <title>Mediterranean grassland soil C-N compound turnover is dependent on rainfall and depth, and is mediated by genomically divergent microorganisms.</title>
        <authorList>
            <person name="Diamond S."/>
            <person name="Andeer P.F."/>
            <person name="Li Z."/>
            <person name="Crits-Christoph A."/>
            <person name="Burstein D."/>
            <person name="Anantharaman K."/>
            <person name="Lane K.R."/>
            <person name="Thomas B.C."/>
            <person name="Pan C."/>
            <person name="Northen T.R."/>
            <person name="Banfield J.F."/>
        </authorList>
    </citation>
    <scope>NUCLEOTIDE SEQUENCE [LARGE SCALE GENOMIC DNA]</scope>
    <source>
        <strain evidence="9">NP_7</strain>
    </source>
</reference>
<dbReference type="PROSITE" id="PS01079">
    <property type="entry name" value="MOCF_BIOSYNTHESIS_2"/>
    <property type="match status" value="1"/>
</dbReference>
<dbReference type="GO" id="GO:0061599">
    <property type="term" value="F:molybdopterin molybdotransferase activity"/>
    <property type="evidence" value="ECO:0007669"/>
    <property type="project" value="UniProtKB-UniRule"/>
</dbReference>
<dbReference type="PANTHER" id="PTHR10192">
    <property type="entry name" value="MOLYBDOPTERIN BIOSYNTHESIS PROTEIN"/>
    <property type="match status" value="1"/>
</dbReference>
<evidence type="ECO:0000256" key="2">
    <source>
        <dbReference type="ARBA" id="ARBA00005046"/>
    </source>
</evidence>
<dbReference type="SUPFAM" id="SSF63882">
    <property type="entry name" value="MoeA N-terminal region -like"/>
    <property type="match status" value="1"/>
</dbReference>
<dbReference type="Gene3D" id="3.90.105.10">
    <property type="entry name" value="Molybdopterin biosynthesis moea protein, domain 2"/>
    <property type="match status" value="1"/>
</dbReference>
<dbReference type="GO" id="GO:0046872">
    <property type="term" value="F:metal ion binding"/>
    <property type="evidence" value="ECO:0007669"/>
    <property type="project" value="UniProtKB-UniRule"/>
</dbReference>
<dbReference type="PANTHER" id="PTHR10192:SF5">
    <property type="entry name" value="GEPHYRIN"/>
    <property type="match status" value="1"/>
</dbReference>
<evidence type="ECO:0000256" key="5">
    <source>
        <dbReference type="ARBA" id="ARBA00023150"/>
    </source>
</evidence>
<comment type="function">
    <text evidence="1 7">Catalyzes the insertion of molybdate into adenylated molybdopterin with the concomitant release of AMP.</text>
</comment>
<feature type="domain" description="MoaB/Mog" evidence="8">
    <location>
        <begin position="187"/>
        <end position="326"/>
    </location>
</feature>
<evidence type="ECO:0000256" key="6">
    <source>
        <dbReference type="ARBA" id="ARBA00047317"/>
    </source>
</evidence>
<gene>
    <name evidence="9" type="ORF">E6H04_12750</name>
</gene>
<evidence type="ECO:0000313" key="10">
    <source>
        <dbReference type="Proteomes" id="UP000320048"/>
    </source>
</evidence>
<proteinExistence type="inferred from homology"/>
<comment type="catalytic activity">
    <reaction evidence="6">
        <text>adenylyl-molybdopterin + molybdate = Mo-molybdopterin + AMP + H(+)</text>
        <dbReference type="Rhea" id="RHEA:35047"/>
        <dbReference type="ChEBI" id="CHEBI:15378"/>
        <dbReference type="ChEBI" id="CHEBI:36264"/>
        <dbReference type="ChEBI" id="CHEBI:62727"/>
        <dbReference type="ChEBI" id="CHEBI:71302"/>
        <dbReference type="ChEBI" id="CHEBI:456215"/>
        <dbReference type="EC" id="2.10.1.1"/>
    </reaction>
</comment>
<comment type="caution">
    <text evidence="9">The sequence shown here is derived from an EMBL/GenBank/DDBJ whole genome shotgun (WGS) entry which is preliminary data.</text>
</comment>
<dbReference type="InterPro" id="IPR001453">
    <property type="entry name" value="MoaB/Mog_dom"/>
</dbReference>
<dbReference type="NCBIfam" id="NF045515">
    <property type="entry name" value="Glp_gephyrin"/>
    <property type="match status" value="1"/>
</dbReference>
<dbReference type="Pfam" id="PF03454">
    <property type="entry name" value="MoeA_C"/>
    <property type="match status" value="1"/>
</dbReference>
<dbReference type="Gene3D" id="3.40.980.10">
    <property type="entry name" value="MoaB/Mog-like domain"/>
    <property type="match status" value="1"/>
</dbReference>
<evidence type="ECO:0000256" key="7">
    <source>
        <dbReference type="RuleBase" id="RU365090"/>
    </source>
</evidence>
<dbReference type="Proteomes" id="UP000320048">
    <property type="component" value="Unassembled WGS sequence"/>
</dbReference>
<dbReference type="CDD" id="cd00887">
    <property type="entry name" value="MoeA"/>
    <property type="match status" value="1"/>
</dbReference>
<dbReference type="NCBIfam" id="TIGR00177">
    <property type="entry name" value="molyb_syn"/>
    <property type="match status" value="1"/>
</dbReference>
<dbReference type="Pfam" id="PF00994">
    <property type="entry name" value="MoCF_biosynth"/>
    <property type="match status" value="1"/>
</dbReference>
<keyword evidence="7 9" id="KW-0808">Transferase</keyword>
<dbReference type="SMART" id="SM00852">
    <property type="entry name" value="MoCF_biosynth"/>
    <property type="match status" value="1"/>
</dbReference>
<dbReference type="InterPro" id="IPR038987">
    <property type="entry name" value="MoeA-like"/>
</dbReference>
<dbReference type="Pfam" id="PF03453">
    <property type="entry name" value="MoeA_N"/>
    <property type="match status" value="1"/>
</dbReference>
<comment type="cofactor">
    <cofactor evidence="7">
        <name>Mg(2+)</name>
        <dbReference type="ChEBI" id="CHEBI:18420"/>
    </cofactor>
</comment>
<dbReference type="EC" id="2.10.1.1" evidence="7"/>
<dbReference type="InterPro" id="IPR005111">
    <property type="entry name" value="MoeA_C_domain_IV"/>
</dbReference>
<keyword evidence="7" id="KW-0479">Metal-binding</keyword>
<evidence type="ECO:0000256" key="4">
    <source>
        <dbReference type="ARBA" id="ARBA00022505"/>
    </source>
</evidence>
<comment type="similarity">
    <text evidence="3 7">Belongs to the MoeA family.</text>
</comment>
<dbReference type="InterPro" id="IPR036688">
    <property type="entry name" value="MoeA_C_domain_IV_sf"/>
</dbReference>
<dbReference type="InterPro" id="IPR005110">
    <property type="entry name" value="MoeA_linker/N"/>
</dbReference>
<sequence length="413" mass="43872">MPEFLTVLPPQEARARFAQAYTPRPRGTERVTLRDAYRRVLAVDVIAHEDLPEFDKSTVDGYAVRAADTAGAAERGPAHLEVVGEVQMGTRPGFAVGPGEAARIPTGGMLPPGADAVIMVEHTEAREGTVGVGRRAAAGENVIRRAEDVQGGEVVLRRGVRLRPQDLGLLAGIGVTEVEVFLQPRVAVLATGDEIIPPGRRPSIGQVRDINTYTLFALVQQEGGIPQLYGIIPDDREVLLRTLEDARRTTELVLVSGGSSVGVKDAVAWAITAMGRPGVIVHGVSIKPGKPTILGVVDGTPIIGLPGHPVSGMVIFDVFVRDLLRGLTGQAAPRSFGRVVRARLERRIPSAGGREDHVRVRLEERDGGLWAVPQLGKSGVITTMTRADGLVVVPLGQDGVAEGAEVAVELFEP</sequence>
<evidence type="ECO:0000259" key="8">
    <source>
        <dbReference type="SMART" id="SM00852"/>
    </source>
</evidence>
<accession>A0A537J3Z0</accession>
<dbReference type="InterPro" id="IPR036425">
    <property type="entry name" value="MoaB/Mog-like_dom_sf"/>
</dbReference>
<dbReference type="SUPFAM" id="SSF63867">
    <property type="entry name" value="MoeA C-terminal domain-like"/>
    <property type="match status" value="1"/>
</dbReference>
<evidence type="ECO:0000256" key="1">
    <source>
        <dbReference type="ARBA" id="ARBA00002901"/>
    </source>
</evidence>
<keyword evidence="5 7" id="KW-0501">Molybdenum cofactor biosynthesis</keyword>
<dbReference type="SUPFAM" id="SSF53218">
    <property type="entry name" value="Molybdenum cofactor biosynthesis proteins"/>
    <property type="match status" value="1"/>
</dbReference>
<name>A0A537J3Z0_9BACT</name>
<keyword evidence="7" id="KW-0460">Magnesium</keyword>
<dbReference type="InterPro" id="IPR036135">
    <property type="entry name" value="MoeA_linker/N_sf"/>
</dbReference>
<dbReference type="InterPro" id="IPR008284">
    <property type="entry name" value="MoCF_biosynth_CS"/>
</dbReference>
<dbReference type="UniPathway" id="UPA00344"/>
<dbReference type="GO" id="GO:0006777">
    <property type="term" value="P:Mo-molybdopterin cofactor biosynthetic process"/>
    <property type="evidence" value="ECO:0007669"/>
    <property type="project" value="UniProtKB-UniRule"/>
</dbReference>
<organism evidence="9 10">
    <name type="scientific">Candidatus Segetimicrobium genomatis</name>
    <dbReference type="NCBI Taxonomy" id="2569760"/>
    <lineage>
        <taxon>Bacteria</taxon>
        <taxon>Bacillati</taxon>
        <taxon>Candidatus Sysuimicrobiota</taxon>
        <taxon>Candidatus Sysuimicrobiia</taxon>
        <taxon>Candidatus Sysuimicrobiales</taxon>
        <taxon>Candidatus Segetimicrobiaceae</taxon>
        <taxon>Candidatus Segetimicrobium</taxon>
    </lineage>
</organism>
<dbReference type="Gene3D" id="2.40.340.10">
    <property type="entry name" value="MoeA, C-terminal, domain IV"/>
    <property type="match status" value="1"/>
</dbReference>
<evidence type="ECO:0000256" key="3">
    <source>
        <dbReference type="ARBA" id="ARBA00010763"/>
    </source>
</evidence>
<dbReference type="GO" id="GO:0005829">
    <property type="term" value="C:cytosol"/>
    <property type="evidence" value="ECO:0007669"/>
    <property type="project" value="TreeGrafter"/>
</dbReference>
<comment type="pathway">
    <text evidence="2 7">Cofactor biosynthesis; molybdopterin biosynthesis.</text>
</comment>
<dbReference type="Gene3D" id="2.170.190.11">
    <property type="entry name" value="Molybdopterin biosynthesis moea protein, domain 3"/>
    <property type="match status" value="1"/>
</dbReference>